<dbReference type="EMBL" id="PGCI01000610">
    <property type="protein sequence ID" value="PLW24393.1"/>
    <property type="molecule type" value="Genomic_DNA"/>
</dbReference>
<evidence type="ECO:0000313" key="4">
    <source>
        <dbReference type="EMBL" id="PLW24393.1"/>
    </source>
</evidence>
<feature type="coiled-coil region" evidence="1">
    <location>
        <begin position="1456"/>
        <end position="1616"/>
    </location>
</feature>
<feature type="compositionally biased region" description="Basic and acidic residues" evidence="2">
    <location>
        <begin position="140"/>
        <end position="157"/>
    </location>
</feature>
<evidence type="ECO:0000256" key="1">
    <source>
        <dbReference type="SAM" id="Coils"/>
    </source>
</evidence>
<feature type="compositionally biased region" description="Polar residues" evidence="2">
    <location>
        <begin position="366"/>
        <end position="381"/>
    </location>
</feature>
<proteinExistence type="predicted"/>
<evidence type="ECO:0000256" key="3">
    <source>
        <dbReference type="SAM" id="SignalP"/>
    </source>
</evidence>
<keyword evidence="3" id="KW-0732">Signal</keyword>
<feature type="compositionally biased region" description="Low complexity" evidence="2">
    <location>
        <begin position="1687"/>
        <end position="1701"/>
    </location>
</feature>
<feature type="region of interest" description="Disordered" evidence="2">
    <location>
        <begin position="1687"/>
        <end position="1902"/>
    </location>
</feature>
<feature type="compositionally biased region" description="Basic and acidic residues" evidence="2">
    <location>
        <begin position="1742"/>
        <end position="1751"/>
    </location>
</feature>
<feature type="coiled-coil region" evidence="1">
    <location>
        <begin position="810"/>
        <end position="988"/>
    </location>
</feature>
<feature type="compositionally biased region" description="Polar residues" evidence="2">
    <location>
        <begin position="48"/>
        <end position="63"/>
    </location>
</feature>
<evidence type="ECO:0000313" key="5">
    <source>
        <dbReference type="Proteomes" id="UP000235392"/>
    </source>
</evidence>
<feature type="region of interest" description="Disordered" evidence="2">
    <location>
        <begin position="314"/>
        <end position="467"/>
    </location>
</feature>
<feature type="coiled-coil region" evidence="1">
    <location>
        <begin position="662"/>
        <end position="689"/>
    </location>
</feature>
<feature type="region of interest" description="Disordered" evidence="2">
    <location>
        <begin position="772"/>
        <end position="798"/>
    </location>
</feature>
<sequence>MRFLLLVTMLLCAVSGTIGEEKWSNGKRLVFRRDDGMPLSGLQRRSSRLTSGTLAKGLSSASRLSPKKMAFKGPSKDIDSGFPSPTKNAARKLPAANDSKADHAPQTDKVPPSNSSTETSSTGEPTVKKHESLKTTPARSSDETTTKKSKDKERKSEEEEPSQPSSSTVSNLFNGAKKAVQTLNKLESSKETDYPGETSPETSTLSNLKHEDPAGLVGEIESQEDEEFFPVLYYFDYRYHPYTSEPSFAIRVSLILAARSTPDCGLQTPVGDLLEHQACFLSTVSCAQPASMPHSNSSSLPTLRRIGSSASVSNLALDSRTTRSSTLNNTTPSETSHPAPASTTRARFGFPSSTSSNQATAQTNSPHTSENTSRNNPSQLRKSTRISSTSTSQIARPASALGRPATALGTHSTTSAHTNSRLPQSTNIPAPHRKRRTSSVSSQRPAPLDHPPTSNSTRPSDSIHPSELQKQLDETLIQLTSAQQECTQWKSRAEEAELRIERSEKDRYEERVSFCEEIKQLEEQHDEKVRQIKTNLSTEMTDSQEQVEKLRAASAKSQEELDKSTAHIDRLQSEIEQMDIDSGRSAAQVMELTRLKAELEVQLEASRSELEQTVRDNQNRLDQVTQHYHNIQSKLHEDLEHMTADYQASLQQHALSPSPEIVTQLKSQISQLEQKIKAQDIESSKAKAEVDRLIHLTNQHHEEKREWDLVREKLELQFQELHQQQQLANGGNPDNQVIPIKIENDTSNHETQLIDFTINVGESHCNILMPKSEEEESGQLTGKSSSTNESSSAAQEVDISDETMIKVVPLEVYERTISDLKNAQTELESLKSELSTVQETIASLRKCASDAEKDQLAAQMASQDEWESIRRDLESQLTRARQAVDDLKSGTVPREDHQKTVDDLQNLQSELSSLKAELISYQETAQDATNKLASSQQVVQELQENHRNLKKDSTEDFDRLSQVHAKEIATSTEQIKLLQRDLDQVNSLHAQALSKLDELAGFNPEQIAVLTSRLREERDESRRAIEFVQVERQALENTSHALISKLQRDHEHVLNETTAERNALVLAISTLQQTLRSWVQSHSLSQNAETNDVKGSPTAGKAAMEDNNMSYNISIASHLRGDLGMSYDDGLGTPRFVRPEGSYRQSLSGPQDHPNVIESRPYDTALEQITTLTKQVDDLKEQLLQTYVVHQEQEKLALHDVEKLRSELLSTREQHSQAQEQQARTISSLELQFSGIQHQFHSLEICYNALRKENDALKHEMVEESERSVQLKADRESMQATTDSLRIQIESMNEEIQRYKQHISDLQNQHSLANQSSAATSEEQTSQLMTQIGQLTHDLKEQKILTDSLEEQLNAAVLIQREHLSTVKRLEETLEGQTLETQATLDSKKEELLVQKGDFERQLSELSESLEEKSALNIQLQESVTALTARIQEENDSHRQIQTESERKLSETTELRAVVDEKHKLLEDQVEELLEKTKALEDENKSLSDKLGVATEEQEALKDKMATELSSTKEELAMVIISRDSMGLQLDQVNQEIRLLTEELEHVKSGQNFNAQSTEKYDNLLSEFKALEERLPALTAELEIVRSELESATGMVEDLTTEVKEKDSMVDSLKADLATISKLHRSISSADTTARVQELEGIVASKSSEAEDALDQLLDQMQKNKKLANMVEILKLKLKSRTKAVHSAADQQVAQDSAVDAPSVSSGPSAPEPEHPVGATNSRKRKHEPGSDGVPTRGRGQVGEEGHDGKENPGGAPGRQSVRRKISANRDDDDDPRADPQTHPKPPGEGETLTTVLQPVSLNLQTPHHAPSPATAAAKDGTKDELKPPLKPPPTSSTNSTLLASIQSLRRKQQQKQQSISAQAGRPAATPAAGGGGSTAAKLVAEPRRSSLRLVRKEQENL</sequence>
<feature type="compositionally biased region" description="Polar residues" evidence="2">
    <location>
        <begin position="409"/>
        <end position="428"/>
    </location>
</feature>
<protein>
    <submittedName>
        <fullName evidence="4">Uncharacterized protein</fullName>
    </submittedName>
</protein>
<feature type="compositionally biased region" description="Low complexity" evidence="2">
    <location>
        <begin position="352"/>
        <end position="365"/>
    </location>
</feature>
<comment type="caution">
    <text evidence="4">The sequence shown here is derived from an EMBL/GenBank/DDBJ whole genome shotgun (WGS) entry which is preliminary data.</text>
</comment>
<feature type="compositionally biased region" description="Low complexity" evidence="2">
    <location>
        <begin position="1836"/>
        <end position="1848"/>
    </location>
</feature>
<dbReference type="Proteomes" id="UP000235392">
    <property type="component" value="Unassembled WGS sequence"/>
</dbReference>
<name>A0A2N5TFY6_9BASI</name>
<feature type="region of interest" description="Disordered" evidence="2">
    <location>
        <begin position="37"/>
        <end position="173"/>
    </location>
</feature>
<feature type="compositionally biased region" description="Basic and acidic residues" evidence="2">
    <location>
        <begin position="1885"/>
        <end position="1902"/>
    </location>
</feature>
<feature type="compositionally biased region" description="Low complexity" evidence="2">
    <location>
        <begin position="1806"/>
        <end position="1818"/>
    </location>
</feature>
<feature type="coiled-coil region" evidence="1">
    <location>
        <begin position="1247"/>
        <end position="1316"/>
    </location>
</feature>
<keyword evidence="1" id="KW-0175">Coiled coil</keyword>
<feature type="compositionally biased region" description="Polar residues" evidence="2">
    <location>
        <begin position="1792"/>
        <end position="1805"/>
    </location>
</feature>
<accession>A0A2N5TFY6</accession>
<feature type="compositionally biased region" description="Low complexity" evidence="2">
    <location>
        <begin position="1855"/>
        <end position="1872"/>
    </location>
</feature>
<feature type="signal peptide" evidence="3">
    <location>
        <begin position="1"/>
        <end position="19"/>
    </location>
</feature>
<reference evidence="4 5" key="1">
    <citation type="submission" date="2017-11" db="EMBL/GenBank/DDBJ databases">
        <title>De novo assembly and phasing of dikaryotic genomes from two isolates of Puccinia coronata f. sp. avenae, the causal agent of oat crown rust.</title>
        <authorList>
            <person name="Miller M.E."/>
            <person name="Zhang Y."/>
            <person name="Omidvar V."/>
            <person name="Sperschneider J."/>
            <person name="Schwessinger B."/>
            <person name="Raley C."/>
            <person name="Palmer J.M."/>
            <person name="Garnica D."/>
            <person name="Upadhyaya N."/>
            <person name="Rathjen J."/>
            <person name="Taylor J.M."/>
            <person name="Park R.F."/>
            <person name="Dodds P.N."/>
            <person name="Hirsch C.D."/>
            <person name="Kianian S.F."/>
            <person name="Figueroa M."/>
        </authorList>
    </citation>
    <scope>NUCLEOTIDE SEQUENCE [LARGE SCALE GENOMIC DNA]</scope>
    <source>
        <strain evidence="4">12SD80</strain>
    </source>
</reference>
<dbReference type="PANTHER" id="PTHR23159">
    <property type="entry name" value="CENTROSOMAL PROTEIN 2"/>
    <property type="match status" value="1"/>
</dbReference>
<feature type="compositionally biased region" description="Low complexity" evidence="2">
    <location>
        <begin position="111"/>
        <end position="125"/>
    </location>
</feature>
<feature type="region of interest" description="Disordered" evidence="2">
    <location>
        <begin position="1136"/>
        <end position="1158"/>
    </location>
</feature>
<feature type="coiled-coil region" evidence="1">
    <location>
        <begin position="1162"/>
        <end position="1221"/>
    </location>
</feature>
<feature type="compositionally biased region" description="Low complexity" evidence="2">
    <location>
        <begin position="322"/>
        <end position="333"/>
    </location>
</feature>
<feature type="compositionally biased region" description="Basic and acidic residues" evidence="2">
    <location>
        <begin position="1777"/>
        <end position="1788"/>
    </location>
</feature>
<dbReference type="PANTHER" id="PTHR23159:SF31">
    <property type="entry name" value="CENTROSOME-ASSOCIATED PROTEIN CEP250 ISOFORM X1"/>
    <property type="match status" value="1"/>
</dbReference>
<feature type="chain" id="PRO_5014859628" evidence="3">
    <location>
        <begin position="20"/>
        <end position="1902"/>
    </location>
</feature>
<evidence type="ECO:0000256" key="2">
    <source>
        <dbReference type="SAM" id="MobiDB-lite"/>
    </source>
</evidence>
<feature type="coiled-coil region" evidence="1">
    <location>
        <begin position="479"/>
        <end position="627"/>
    </location>
</feature>
<gene>
    <name evidence="4" type="ORF">PCASD_08366</name>
</gene>
<dbReference type="Gene3D" id="1.10.287.1490">
    <property type="match status" value="2"/>
</dbReference>
<feature type="region of interest" description="Disordered" evidence="2">
    <location>
        <begin position="187"/>
        <end position="210"/>
    </location>
</feature>
<organism evidence="4 5">
    <name type="scientific">Puccinia coronata f. sp. avenae</name>
    <dbReference type="NCBI Taxonomy" id="200324"/>
    <lineage>
        <taxon>Eukaryota</taxon>
        <taxon>Fungi</taxon>
        <taxon>Dikarya</taxon>
        <taxon>Basidiomycota</taxon>
        <taxon>Pucciniomycotina</taxon>
        <taxon>Pucciniomycetes</taxon>
        <taxon>Pucciniales</taxon>
        <taxon>Pucciniaceae</taxon>
        <taxon>Puccinia</taxon>
    </lineage>
</organism>